<evidence type="ECO:0000313" key="7">
    <source>
        <dbReference type="Proteomes" id="UP000887569"/>
    </source>
</evidence>
<keyword evidence="2 6" id="KW-0689">Ribosomal protein</keyword>
<evidence type="ECO:0000256" key="3">
    <source>
        <dbReference type="ARBA" id="ARBA00023274"/>
    </source>
</evidence>
<sequence length="279" mass="33736">MLRHTALRTVCLWYHIRPIEGARLCEVSSDSRRYRSAYADQKTPRGFYPDTDVPLDEAWRRRIRLRNPILQRDERVRPKLFYAPEWDLSRRADGEEGYPDPLKGYGMTPEKWEYQNKVVWPPNYVNPETGLPKLREVFHCRESIHFSPKRMWFACQLVWRMNVDEAILQLKFQHTKACLILREVLEEAKMRAEKEFHVEFPSEMHVAEAFPIQSEIIKGARRHAHEIWHTIRYRYIHLFVRLEEGEGPGTKRRERLKDGWEKMEEYYAYLRSRQIKYSI</sequence>
<dbReference type="Proteomes" id="UP000887569">
    <property type="component" value="Unplaced"/>
</dbReference>
<evidence type="ECO:0000256" key="4">
    <source>
        <dbReference type="ARBA" id="ARBA00035286"/>
    </source>
</evidence>
<keyword evidence="3 6" id="KW-0687">Ribonucleoprotein</keyword>
<dbReference type="GO" id="GO:0005762">
    <property type="term" value="C:mitochondrial large ribosomal subunit"/>
    <property type="evidence" value="ECO:0007669"/>
    <property type="project" value="TreeGrafter"/>
</dbReference>
<evidence type="ECO:0000256" key="1">
    <source>
        <dbReference type="ARBA" id="ARBA00009451"/>
    </source>
</evidence>
<evidence type="ECO:0000256" key="2">
    <source>
        <dbReference type="ARBA" id="ARBA00022980"/>
    </source>
</evidence>
<keyword evidence="7" id="KW-1185">Reference proteome</keyword>
<dbReference type="GO" id="GO:0003735">
    <property type="term" value="F:structural constituent of ribosome"/>
    <property type="evidence" value="ECO:0007669"/>
    <property type="project" value="InterPro"/>
</dbReference>
<evidence type="ECO:0000313" key="8">
    <source>
        <dbReference type="WBParaSite" id="PgR052_g043_t01"/>
    </source>
</evidence>
<protein>
    <recommendedName>
        <fullName evidence="4">Large ribosomal subunit protein uL22m</fullName>
    </recommendedName>
    <alternativeName>
        <fullName evidence="5">39S ribosomal protein L22, mitochondrial</fullName>
    </alternativeName>
</protein>
<dbReference type="AlphaFoldDB" id="A0A915BQC6"/>
<dbReference type="InterPro" id="IPR001063">
    <property type="entry name" value="Ribosomal_uL22"/>
</dbReference>
<evidence type="ECO:0000256" key="6">
    <source>
        <dbReference type="RuleBase" id="RU004005"/>
    </source>
</evidence>
<dbReference type="InterPro" id="IPR036394">
    <property type="entry name" value="Ribosomal_uL22_sf"/>
</dbReference>
<name>A0A915BQC6_PARUN</name>
<reference evidence="8" key="1">
    <citation type="submission" date="2022-11" db="UniProtKB">
        <authorList>
            <consortium name="WormBaseParasite"/>
        </authorList>
    </citation>
    <scope>IDENTIFICATION</scope>
</reference>
<accession>A0A915BQC6</accession>
<dbReference type="Pfam" id="PF00237">
    <property type="entry name" value="Ribosomal_L22"/>
    <property type="match status" value="1"/>
</dbReference>
<dbReference type="SUPFAM" id="SSF54843">
    <property type="entry name" value="Ribosomal protein L22"/>
    <property type="match status" value="1"/>
</dbReference>
<dbReference type="GO" id="GO:0006412">
    <property type="term" value="P:translation"/>
    <property type="evidence" value="ECO:0007669"/>
    <property type="project" value="InterPro"/>
</dbReference>
<dbReference type="PANTHER" id="PTHR13501">
    <property type="entry name" value="CHLOROPLAST 50S RIBOSOMAL PROTEIN L22-RELATED"/>
    <property type="match status" value="1"/>
</dbReference>
<comment type="similarity">
    <text evidence="1 6">Belongs to the universal ribosomal protein uL22 family.</text>
</comment>
<evidence type="ECO:0000256" key="5">
    <source>
        <dbReference type="ARBA" id="ARBA00035506"/>
    </source>
</evidence>
<dbReference type="PANTHER" id="PTHR13501:SF8">
    <property type="entry name" value="LARGE RIBOSOMAL SUBUNIT PROTEIN UL22M"/>
    <property type="match status" value="1"/>
</dbReference>
<dbReference type="InterPro" id="IPR047867">
    <property type="entry name" value="Ribosomal_uL22_bac/org-type"/>
</dbReference>
<dbReference type="Gene3D" id="3.90.470.10">
    <property type="entry name" value="Ribosomal protein L22/L17"/>
    <property type="match status" value="1"/>
</dbReference>
<organism evidence="7 8">
    <name type="scientific">Parascaris univalens</name>
    <name type="common">Nematode worm</name>
    <dbReference type="NCBI Taxonomy" id="6257"/>
    <lineage>
        <taxon>Eukaryota</taxon>
        <taxon>Metazoa</taxon>
        <taxon>Ecdysozoa</taxon>
        <taxon>Nematoda</taxon>
        <taxon>Chromadorea</taxon>
        <taxon>Rhabditida</taxon>
        <taxon>Spirurina</taxon>
        <taxon>Ascaridomorpha</taxon>
        <taxon>Ascaridoidea</taxon>
        <taxon>Ascarididae</taxon>
        <taxon>Parascaris</taxon>
    </lineage>
</organism>
<proteinExistence type="inferred from homology"/>
<dbReference type="WBParaSite" id="PgR052_g043_t01">
    <property type="protein sequence ID" value="PgR052_g043_t01"/>
    <property type="gene ID" value="PgR052_g043"/>
</dbReference>